<dbReference type="Gene3D" id="3.40.50.2000">
    <property type="entry name" value="Glycogen Phosphorylase B"/>
    <property type="match status" value="2"/>
</dbReference>
<proteinExistence type="inferred from homology"/>
<dbReference type="AlphaFoldDB" id="A0A8T0WBT1"/>
<evidence type="ECO:0000256" key="4">
    <source>
        <dbReference type="RuleBase" id="RU362057"/>
    </source>
</evidence>
<gene>
    <name evidence="5" type="ORF">PVAP13_2KG332134</name>
</gene>
<dbReference type="EC" id="2.4.1.-" evidence="4"/>
<dbReference type="InterPro" id="IPR002213">
    <property type="entry name" value="UDP_glucos_trans"/>
</dbReference>
<dbReference type="EMBL" id="CM029039">
    <property type="protein sequence ID" value="KAG2642844.1"/>
    <property type="molecule type" value="Genomic_DNA"/>
</dbReference>
<dbReference type="FunFam" id="3.40.50.2000:FF:000122">
    <property type="entry name" value="Glycosyltransferase"/>
    <property type="match status" value="1"/>
</dbReference>
<dbReference type="Pfam" id="PF00201">
    <property type="entry name" value="UDPGT"/>
    <property type="match status" value="1"/>
</dbReference>
<dbReference type="PANTHER" id="PTHR11926">
    <property type="entry name" value="GLUCOSYL/GLUCURONOSYL TRANSFERASES"/>
    <property type="match status" value="1"/>
</dbReference>
<comment type="caution">
    <text evidence="5">The sequence shown here is derived from an EMBL/GenBank/DDBJ whole genome shotgun (WGS) entry which is preliminary data.</text>
</comment>
<dbReference type="SUPFAM" id="SSF53756">
    <property type="entry name" value="UDP-Glycosyltransferase/glycogen phosphorylase"/>
    <property type="match status" value="1"/>
</dbReference>
<dbReference type="GO" id="GO:0080043">
    <property type="term" value="F:quercetin 3-O-glucosyltransferase activity"/>
    <property type="evidence" value="ECO:0007669"/>
    <property type="project" value="TreeGrafter"/>
</dbReference>
<organism evidence="5 6">
    <name type="scientific">Panicum virgatum</name>
    <name type="common">Blackwell switchgrass</name>
    <dbReference type="NCBI Taxonomy" id="38727"/>
    <lineage>
        <taxon>Eukaryota</taxon>
        <taxon>Viridiplantae</taxon>
        <taxon>Streptophyta</taxon>
        <taxon>Embryophyta</taxon>
        <taxon>Tracheophyta</taxon>
        <taxon>Spermatophyta</taxon>
        <taxon>Magnoliopsida</taxon>
        <taxon>Liliopsida</taxon>
        <taxon>Poales</taxon>
        <taxon>Poaceae</taxon>
        <taxon>PACMAD clade</taxon>
        <taxon>Panicoideae</taxon>
        <taxon>Panicodae</taxon>
        <taxon>Paniceae</taxon>
        <taxon>Panicinae</taxon>
        <taxon>Panicum</taxon>
        <taxon>Panicum sect. Hiantes</taxon>
    </lineage>
</organism>
<protein>
    <recommendedName>
        <fullName evidence="4">Glycosyltransferase</fullName>
        <ecNumber evidence="4">2.4.1.-</ecNumber>
    </recommendedName>
</protein>
<evidence type="ECO:0000256" key="3">
    <source>
        <dbReference type="RuleBase" id="RU003718"/>
    </source>
</evidence>
<name>A0A8T0WBT1_PANVG</name>
<dbReference type="PANTHER" id="PTHR11926:SF1402">
    <property type="entry name" value="GLYCOSYLTRANSFERASE"/>
    <property type="match status" value="1"/>
</dbReference>
<comment type="similarity">
    <text evidence="1 3">Belongs to the UDP-glycosyltransferase family.</text>
</comment>
<sequence>MAAAKAPRCRTVIFVPFPAQGHVTPMLRLARTLVDDDGGDDDVSVTVAVPDFIHRCMGQLSIPGVALASIPSGVEDDGDGEPPGPPSFLHAMEHHMPAQLEGMLMAERDVVSCLVVDLLASWAIPVAAHLGLPVVGFWVGMLATYRTVAVIPELMDKGLISESGTIVSADQIDGGHCNIHQNIADFQILPAKLKLRFKDLPWLISSSAVSQESRLAFWLQIVNRVKSIRSILINSLHGEGGDSDLYDPPQGQEILPVGPLLFDDGSMKTTAMWQTDQTCTDWLDKQSVGSVIYVSFGSWAAPIRPEKISGLAHGLEASGRPFLWALKNHPSWRAGLPDRYMEKVACRGKIVSWAPQDDILKHKAVGCYITHCGWNSVLEAVRHGVPMICYPISSDHFINCAYIVHMWEVGIALVSSDQSDVKDCIGRVMEGQEGRHLRQMVNKLRETITVGEAMCVAKRSLSLFMGRIKNNQPDEDIRGDQ</sequence>
<feature type="non-terminal residue" evidence="5">
    <location>
        <position position="481"/>
    </location>
</feature>
<accession>A0A8T0WBT1</accession>
<dbReference type="GO" id="GO:0080044">
    <property type="term" value="F:quercetin 7-O-glucosyltransferase activity"/>
    <property type="evidence" value="ECO:0007669"/>
    <property type="project" value="TreeGrafter"/>
</dbReference>
<dbReference type="InterPro" id="IPR035595">
    <property type="entry name" value="UDP_glycos_trans_CS"/>
</dbReference>
<keyword evidence="3" id="KW-0328">Glycosyltransferase</keyword>
<reference evidence="5 6" key="1">
    <citation type="submission" date="2020-05" db="EMBL/GenBank/DDBJ databases">
        <title>WGS assembly of Panicum virgatum.</title>
        <authorList>
            <person name="Lovell J.T."/>
            <person name="Jenkins J."/>
            <person name="Shu S."/>
            <person name="Juenger T.E."/>
            <person name="Schmutz J."/>
        </authorList>
    </citation>
    <scope>NUCLEOTIDE SEQUENCE [LARGE SCALE GENOMIC DNA]</scope>
    <source>
        <strain evidence="6">cv. AP13</strain>
    </source>
</reference>
<keyword evidence="2 3" id="KW-0808">Transferase</keyword>
<evidence type="ECO:0000256" key="1">
    <source>
        <dbReference type="ARBA" id="ARBA00009995"/>
    </source>
</evidence>
<dbReference type="PROSITE" id="PS00375">
    <property type="entry name" value="UDPGT"/>
    <property type="match status" value="1"/>
</dbReference>
<dbReference type="Proteomes" id="UP000823388">
    <property type="component" value="Chromosome 2K"/>
</dbReference>
<dbReference type="CDD" id="cd03784">
    <property type="entry name" value="GT1_Gtf-like"/>
    <property type="match status" value="1"/>
</dbReference>
<keyword evidence="6" id="KW-1185">Reference proteome</keyword>
<evidence type="ECO:0000256" key="2">
    <source>
        <dbReference type="ARBA" id="ARBA00022679"/>
    </source>
</evidence>
<evidence type="ECO:0000313" key="6">
    <source>
        <dbReference type="Proteomes" id="UP000823388"/>
    </source>
</evidence>
<evidence type="ECO:0000313" key="5">
    <source>
        <dbReference type="EMBL" id="KAG2642844.1"/>
    </source>
</evidence>